<dbReference type="Pfam" id="PF07648">
    <property type="entry name" value="Kazal_2"/>
    <property type="match status" value="1"/>
</dbReference>
<feature type="region of interest" description="Disordered" evidence="1">
    <location>
        <begin position="192"/>
        <end position="492"/>
    </location>
</feature>
<keyword evidence="2" id="KW-0732">Signal</keyword>
<evidence type="ECO:0000256" key="1">
    <source>
        <dbReference type="SAM" id="MobiDB-lite"/>
    </source>
</evidence>
<accession>A0AAD9G234</accession>
<feature type="compositionally biased region" description="Basic and acidic residues" evidence="1">
    <location>
        <begin position="27"/>
        <end position="42"/>
    </location>
</feature>
<feature type="region of interest" description="Disordered" evidence="1">
    <location>
        <begin position="26"/>
        <end position="70"/>
    </location>
</feature>
<dbReference type="AlphaFoldDB" id="A0AAD9G234"/>
<feature type="compositionally biased region" description="Polar residues" evidence="1">
    <location>
        <begin position="59"/>
        <end position="69"/>
    </location>
</feature>
<dbReference type="EMBL" id="JASMQC010000038">
    <property type="protein sequence ID" value="KAK1930542.1"/>
    <property type="molecule type" value="Genomic_DNA"/>
</dbReference>
<dbReference type="CDD" id="cd00104">
    <property type="entry name" value="KAZAL_FS"/>
    <property type="match status" value="1"/>
</dbReference>
<reference evidence="4" key="1">
    <citation type="submission" date="2023-08" db="EMBL/GenBank/DDBJ databases">
        <title>Reference Genome Resource for the Citrus Pathogen Phytophthora citrophthora.</title>
        <authorList>
            <person name="Moller H."/>
            <person name="Coetzee B."/>
            <person name="Rose L.J."/>
            <person name="Van Niekerk J.M."/>
        </authorList>
    </citation>
    <scope>NUCLEOTIDE SEQUENCE</scope>
    <source>
        <strain evidence="4">STE-U-9442</strain>
    </source>
</reference>
<dbReference type="Gene3D" id="3.30.60.30">
    <property type="match status" value="1"/>
</dbReference>
<name>A0AAD9G234_9STRA</name>
<keyword evidence="5" id="KW-1185">Reference proteome</keyword>
<feature type="domain" description="Kazal-like" evidence="3">
    <location>
        <begin position="130"/>
        <end position="187"/>
    </location>
</feature>
<protein>
    <recommendedName>
        <fullName evidence="3">Kazal-like domain-containing protein</fullName>
    </recommendedName>
</protein>
<feature type="signal peptide" evidence="2">
    <location>
        <begin position="1"/>
        <end position="19"/>
    </location>
</feature>
<dbReference type="Proteomes" id="UP001259832">
    <property type="component" value="Unassembled WGS sequence"/>
</dbReference>
<sequence>MKLALRIVFAAIAVAAVTAGDPATLSTKEEATKTTKATKSEKTGTASSSGIGSLFEDGSQGTIGSQSAADATVDPKTLKSIGITVPLKDGSGGLDLGPGPAVYPSNSGSWDWSWDLAEGSASSTEASTAGSSKDDCPDACTMEYSPVTDENGKSYSNECAMRLAKCKGETGEKKKIVNFAVLDEPTVVKGIKEAETPATKTTKSTKSEKTGTASGSGIGSLFEDGSNGIIGGDSESGSADPTLVKGDPTLVKGDPTLVKGDPTLVKGIKEAETPATKTTKSTKSEKTGTASGSGIGSLFEDGSNGIIGGDSESGSADPTLVKGDPTLVKGDPTLVKGDPTLVKGIKEAETPATKTTKSTKSEKTGTASGSGIGSLFEDGSNGIIGGDSESGSADPTLVKGDPTLVKGSKETPIPIEITKAPVVEAANTTKSTKSTKSEKTGATTTSSIGSLFDDGSSGVIGSESGSADPTLVKAPPAEKTAPASKTKILPVL</sequence>
<feature type="compositionally biased region" description="Low complexity" evidence="1">
    <location>
        <begin position="350"/>
        <end position="369"/>
    </location>
</feature>
<organism evidence="4 5">
    <name type="scientific">Phytophthora citrophthora</name>
    <dbReference type="NCBI Taxonomy" id="4793"/>
    <lineage>
        <taxon>Eukaryota</taxon>
        <taxon>Sar</taxon>
        <taxon>Stramenopiles</taxon>
        <taxon>Oomycota</taxon>
        <taxon>Peronosporomycetes</taxon>
        <taxon>Peronosporales</taxon>
        <taxon>Peronosporaceae</taxon>
        <taxon>Phytophthora</taxon>
    </lineage>
</organism>
<dbReference type="InterPro" id="IPR036058">
    <property type="entry name" value="Kazal_dom_sf"/>
</dbReference>
<feature type="compositionally biased region" description="Low complexity" evidence="1">
    <location>
        <begin position="196"/>
        <end position="215"/>
    </location>
</feature>
<gene>
    <name evidence="4" type="ORF">P3T76_013864</name>
</gene>
<dbReference type="InterPro" id="IPR002350">
    <property type="entry name" value="Kazal_dom"/>
</dbReference>
<evidence type="ECO:0000259" key="3">
    <source>
        <dbReference type="PROSITE" id="PS51465"/>
    </source>
</evidence>
<comment type="caution">
    <text evidence="4">The sequence shown here is derived from an EMBL/GenBank/DDBJ whole genome shotgun (WGS) entry which is preliminary data.</text>
</comment>
<feature type="chain" id="PRO_5042294810" description="Kazal-like domain-containing protein" evidence="2">
    <location>
        <begin position="20"/>
        <end position="492"/>
    </location>
</feature>
<feature type="compositionally biased region" description="Low complexity" evidence="1">
    <location>
        <begin position="455"/>
        <end position="466"/>
    </location>
</feature>
<dbReference type="PROSITE" id="PS51465">
    <property type="entry name" value="KAZAL_2"/>
    <property type="match status" value="1"/>
</dbReference>
<evidence type="ECO:0000313" key="4">
    <source>
        <dbReference type="EMBL" id="KAK1930542.1"/>
    </source>
</evidence>
<dbReference type="SUPFAM" id="SSF100895">
    <property type="entry name" value="Kazal-type serine protease inhibitors"/>
    <property type="match status" value="1"/>
</dbReference>
<dbReference type="SMART" id="SM00280">
    <property type="entry name" value="KAZAL"/>
    <property type="match status" value="1"/>
</dbReference>
<feature type="compositionally biased region" description="Low complexity" evidence="1">
    <location>
        <begin position="273"/>
        <end position="292"/>
    </location>
</feature>
<evidence type="ECO:0000256" key="2">
    <source>
        <dbReference type="SAM" id="SignalP"/>
    </source>
</evidence>
<evidence type="ECO:0000313" key="5">
    <source>
        <dbReference type="Proteomes" id="UP001259832"/>
    </source>
</evidence>
<proteinExistence type="predicted"/>
<feature type="compositionally biased region" description="Low complexity" evidence="1">
    <location>
        <begin position="428"/>
        <end position="447"/>
    </location>
</feature>